<dbReference type="CDD" id="cd03401">
    <property type="entry name" value="SPFH_prohibitin"/>
    <property type="match status" value="1"/>
</dbReference>
<dbReference type="SUPFAM" id="SSF117892">
    <property type="entry name" value="Band 7/SPFH domain"/>
    <property type="match status" value="1"/>
</dbReference>
<feature type="compositionally biased region" description="Low complexity" evidence="3">
    <location>
        <begin position="304"/>
        <end position="314"/>
    </location>
</feature>
<dbReference type="Proteomes" id="UP000236884">
    <property type="component" value="Chromosome"/>
</dbReference>
<proteinExistence type="predicted"/>
<gene>
    <name evidence="5" type="primary">hflK_3</name>
    <name evidence="5" type="ORF">GJW-30_1_04327</name>
</gene>
<dbReference type="RefSeq" id="WP_096358419.1">
    <property type="nucleotide sequence ID" value="NZ_AP014946.1"/>
</dbReference>
<name>A0A0S3Q0N4_9BRAD</name>
<dbReference type="AlphaFoldDB" id="A0A0S3Q0N4"/>
<feature type="domain" description="Band 7" evidence="4">
    <location>
        <begin position="37"/>
        <end position="197"/>
    </location>
</feature>
<evidence type="ECO:0000259" key="4">
    <source>
        <dbReference type="SMART" id="SM00244"/>
    </source>
</evidence>
<dbReference type="PANTHER" id="PTHR42911:SF2">
    <property type="entry name" value="PROHIBITIN FAMILY PROTEIN"/>
    <property type="match status" value="1"/>
</dbReference>
<dbReference type="Pfam" id="PF01145">
    <property type="entry name" value="Band_7"/>
    <property type="match status" value="1"/>
</dbReference>
<dbReference type="EMBL" id="AP014946">
    <property type="protein sequence ID" value="BAT61766.1"/>
    <property type="molecule type" value="Genomic_DNA"/>
</dbReference>
<keyword evidence="5" id="KW-0645">Protease</keyword>
<dbReference type="GO" id="GO:0008233">
    <property type="term" value="F:peptidase activity"/>
    <property type="evidence" value="ECO:0007669"/>
    <property type="project" value="UniProtKB-KW"/>
</dbReference>
<evidence type="ECO:0000256" key="2">
    <source>
        <dbReference type="SAM" id="Coils"/>
    </source>
</evidence>
<dbReference type="OrthoDB" id="9812991at2"/>
<comment type="subcellular location">
    <subcellularLocation>
        <location evidence="1">Membrane</location>
        <topology evidence="1">Single-pass membrane protein</topology>
    </subcellularLocation>
</comment>
<evidence type="ECO:0000313" key="6">
    <source>
        <dbReference type="Proteomes" id="UP000236884"/>
    </source>
</evidence>
<dbReference type="InterPro" id="IPR036013">
    <property type="entry name" value="Band_7/SPFH_dom_sf"/>
</dbReference>
<dbReference type="PANTHER" id="PTHR42911">
    <property type="entry name" value="MODULATOR OF FTSH PROTEASE HFLC"/>
    <property type="match status" value="1"/>
</dbReference>
<dbReference type="PRINTS" id="PR00679">
    <property type="entry name" value="PROHIBITIN"/>
</dbReference>
<dbReference type="GO" id="GO:0016020">
    <property type="term" value="C:membrane"/>
    <property type="evidence" value="ECO:0007669"/>
    <property type="project" value="UniProtKB-SubCell"/>
</dbReference>
<protein>
    <submittedName>
        <fullName evidence="5">Modulator of FtsH protease HflK</fullName>
    </submittedName>
</protein>
<evidence type="ECO:0000256" key="1">
    <source>
        <dbReference type="ARBA" id="ARBA00004167"/>
    </source>
</evidence>
<organism evidence="5 6">
    <name type="scientific">Variibacter gotjawalensis</name>
    <dbReference type="NCBI Taxonomy" id="1333996"/>
    <lineage>
        <taxon>Bacteria</taxon>
        <taxon>Pseudomonadati</taxon>
        <taxon>Pseudomonadota</taxon>
        <taxon>Alphaproteobacteria</taxon>
        <taxon>Hyphomicrobiales</taxon>
        <taxon>Nitrobacteraceae</taxon>
        <taxon>Variibacter</taxon>
    </lineage>
</organism>
<keyword evidence="5" id="KW-0378">Hydrolase</keyword>
<dbReference type="InterPro" id="IPR000163">
    <property type="entry name" value="Prohibitin"/>
</dbReference>
<dbReference type="InterPro" id="IPR001107">
    <property type="entry name" value="Band_7"/>
</dbReference>
<dbReference type="SMART" id="SM00244">
    <property type="entry name" value="PHB"/>
    <property type="match status" value="1"/>
</dbReference>
<dbReference type="Gene3D" id="3.30.479.30">
    <property type="entry name" value="Band 7 domain"/>
    <property type="match status" value="1"/>
</dbReference>
<feature type="region of interest" description="Disordered" evidence="3">
    <location>
        <begin position="292"/>
        <end position="314"/>
    </location>
</feature>
<accession>A0A0S3Q0N4</accession>
<sequence>MSMPQAGQSSGMRVLGWGTWVFLGLVALALFFVFSAAPFFTVEQGEAGVVLRFGKVTKIAPPGLNFKLPVIDRVTRMSTRTEKRIYDKVLSYSRDVQEASIRLSVNYRVPFDKIDEIYSTYGTEYPERTIDPIVPDRLKKVFGQYQAQQVVTDRVRLGQQIEEAIKTSMPDGIIIESVQFENIDFSANYVRAIEAAAQAEAQTRQARNELEREKVEAEKRIVQAQAQAQQTRERAQAEADAIRLRGNAEAGAIAAKAKAFLDNPGYASLVAVERWNGVLPQTMLPGSALPFIPVPQGDTSSPTQQQRPAAAAPR</sequence>
<keyword evidence="2" id="KW-0175">Coiled coil</keyword>
<keyword evidence="6" id="KW-1185">Reference proteome</keyword>
<reference evidence="5 6" key="1">
    <citation type="submission" date="2015-08" db="EMBL/GenBank/DDBJ databases">
        <title>Investigation of the bacterial diversity of lava forest soil.</title>
        <authorList>
            <person name="Lee J.S."/>
        </authorList>
    </citation>
    <scope>NUCLEOTIDE SEQUENCE [LARGE SCALE GENOMIC DNA]</scope>
    <source>
        <strain evidence="5 6">GJW-30</strain>
    </source>
</reference>
<evidence type="ECO:0000313" key="5">
    <source>
        <dbReference type="EMBL" id="BAT61766.1"/>
    </source>
</evidence>
<dbReference type="KEGG" id="vgo:GJW-30_1_04327"/>
<evidence type="ECO:0000256" key="3">
    <source>
        <dbReference type="SAM" id="MobiDB-lite"/>
    </source>
</evidence>
<dbReference type="GO" id="GO:0006508">
    <property type="term" value="P:proteolysis"/>
    <property type="evidence" value="ECO:0007669"/>
    <property type="project" value="UniProtKB-KW"/>
</dbReference>
<feature type="coiled-coil region" evidence="2">
    <location>
        <begin position="189"/>
        <end position="245"/>
    </location>
</feature>